<evidence type="ECO:0000313" key="4">
    <source>
        <dbReference type="EMBL" id="VFQ95726.1"/>
    </source>
</evidence>
<organism evidence="4 5">
    <name type="scientific">Cuscuta campestris</name>
    <dbReference type="NCBI Taxonomy" id="132261"/>
    <lineage>
        <taxon>Eukaryota</taxon>
        <taxon>Viridiplantae</taxon>
        <taxon>Streptophyta</taxon>
        <taxon>Embryophyta</taxon>
        <taxon>Tracheophyta</taxon>
        <taxon>Spermatophyta</taxon>
        <taxon>Magnoliopsida</taxon>
        <taxon>eudicotyledons</taxon>
        <taxon>Gunneridae</taxon>
        <taxon>Pentapetalae</taxon>
        <taxon>asterids</taxon>
        <taxon>lamiids</taxon>
        <taxon>Solanales</taxon>
        <taxon>Convolvulaceae</taxon>
        <taxon>Cuscuteae</taxon>
        <taxon>Cuscuta</taxon>
        <taxon>Cuscuta subgen. Grammica</taxon>
        <taxon>Cuscuta sect. Cleistogrammica</taxon>
    </lineage>
</organism>
<feature type="domain" description="DUF4283" evidence="3">
    <location>
        <begin position="143"/>
        <end position="215"/>
    </location>
</feature>
<dbReference type="EMBL" id="OOIL02005601">
    <property type="protein sequence ID" value="VFQ95726.1"/>
    <property type="molecule type" value="Genomic_DNA"/>
</dbReference>
<evidence type="ECO:0000256" key="1">
    <source>
        <dbReference type="SAM" id="MobiDB-lite"/>
    </source>
</evidence>
<sequence length="1494" mass="169916">MGKKNRTKEPTPPTPPKKKLPELNVDDEVTLDTLENSDSTSSDDNQSVNDINEDENVAAEDGNGTSTGSDTPSVDEEAVEKELEKNKNTPKVFEEKPEPVPKKTYAELLKNNRKATQGMQLFKVELNSTEEVFIPDEAILPIEQLWGYCLVGCFSGKFPGLKAIQKMVDQWSIPCEILPHRKGWIVLKFWREEHRQTVLTMKAEELSIGNKKLLLKIPEKDFMWNCKSFATMPVWVKLLDVPMGFWSPLGLSHIASFLGTPLYSDGVTHTAASVYDTSMEPNPDGDYRRVNFCRVMIDMDLTVKPPVNVKEAFKEPAPTVPNSKDKVVANEDNGKKYLDEEVPVDKVNVDDPTPSFVVKDPNDGDTLMGTGSGKLTSVPIKETLLKEPPDKEGKDKATAQPRSSGRTGGNQYHGNNRGGGNRGGRMAIFWNPNFVRCNVKDITDQFIHCDVQCLITHKSFAISFVYALYNVSTRRNLWDNLSKHSGDSPWAIMGDFNCVASSEERLNYHTPTAYSMMDLMQFKVNNDLIDARATGLKFTWNKGKKWAKLDRVLINHEWETINWECCAEFSDMVVESDHCPVLLDLFQKVIKGTKPFKFFNMWLNHQSFDNILGSIWSTRVEGTRQYRLCKKLKLLKQPLRQLNKLEFGHISQRASEARKEYSHVMKQLLQNPNDDILLARSEMLRKKASFLIDAERSFYQQKVKSDLIIEGDKCTKYFHAMMRKQHALNSIPFITTEQGGVTTSMDEISDQFIGYYNNLFGTITEVAPIRREVFQEGTRVSPEQGHLLIRRVSMAEVKEALFSIGNEKAPGPDGFTAAFFKSKWNIVGQSLCEAVEEREVFQEGTRVSPEQGHLLIRRVSMAEVKEALFSIGNEKAPGPDGFTAAFFKSKWNIVGQSLCEAVEEFFRSGRLLKQINHATVTLIPKVKENPGVKDFRPIACSNVTYKVITKILSNRMSHILPGIIDSAQAAFVEGRNMMDNVLLAQQLVRRYARKRTAPKYDLMLFSRGDIESVTVLADALNHFSQASGLRVNSQKSSIFLAREVKDNRQDILNLVQFPLGRLPVRYLGLPLTSQRASERDFAPLIAKVEDNICKWNTKTLSQAGRVELIRSVIQGIQSFWLQAFPIHKTVLNRITTICRSFLWGSKFSKVAWSDICKPIEEGGLGLRNSYTWNQAFLIKNLWNIACAKDTLWVKWVHAVYLQNREVWTWTPKEGDSHLFKKMSIARDLFVDKLGGPDGIHDRLQNMCENGKLNTTTVYDLLRTRNQPKPWRKFIWQTYIPPRFSFTTWLILRKRLPTKRLRNGAYFDQIAVDVHSTIQKIKLSVYKLISGLIVAARILDVPTNNDSDDYLINFNILTPNLLYDTFRMFLRSVREFMANFVQLKQMAEESGLKVTDQEIWFEVVGGFDQKNWIKEVGDLADQMKPLKPIYQGKRKSTSNISEIERVRAENEVMKTRLDKIEFTVATQIQRMCGGNLPTPRDPDDGMGGSGTGCVA</sequence>
<dbReference type="CDD" id="cd01650">
    <property type="entry name" value="RT_nLTR_like"/>
    <property type="match status" value="1"/>
</dbReference>
<dbReference type="Pfam" id="PF13966">
    <property type="entry name" value="zf-RVT"/>
    <property type="match status" value="1"/>
</dbReference>
<name>A0A484N5E4_9ASTE</name>
<dbReference type="InterPro" id="IPR036691">
    <property type="entry name" value="Endo/exonu/phosph_ase_sf"/>
</dbReference>
<evidence type="ECO:0000259" key="3">
    <source>
        <dbReference type="Pfam" id="PF14111"/>
    </source>
</evidence>
<proteinExistence type="predicted"/>
<feature type="compositionally biased region" description="Basic and acidic residues" evidence="1">
    <location>
        <begin position="80"/>
        <end position="99"/>
    </location>
</feature>
<evidence type="ECO:0000313" key="5">
    <source>
        <dbReference type="Proteomes" id="UP000595140"/>
    </source>
</evidence>
<feature type="compositionally biased region" description="Gly residues" evidence="1">
    <location>
        <begin position="1484"/>
        <end position="1494"/>
    </location>
</feature>
<feature type="compositionally biased region" description="Basic and acidic residues" evidence="1">
    <location>
        <begin position="383"/>
        <end position="397"/>
    </location>
</feature>
<accession>A0A484N5E4</accession>
<feature type="compositionally biased region" description="Basic and acidic residues" evidence="1">
    <location>
        <begin position="323"/>
        <end position="349"/>
    </location>
</feature>
<evidence type="ECO:0008006" key="6">
    <source>
        <dbReference type="Google" id="ProtNLM"/>
    </source>
</evidence>
<evidence type="ECO:0000259" key="2">
    <source>
        <dbReference type="Pfam" id="PF13966"/>
    </source>
</evidence>
<feature type="compositionally biased region" description="Polar residues" evidence="1">
    <location>
        <begin position="63"/>
        <end position="72"/>
    </location>
</feature>
<dbReference type="Pfam" id="PF14111">
    <property type="entry name" value="DUF4283"/>
    <property type="match status" value="1"/>
</dbReference>
<feature type="region of interest" description="Disordered" evidence="1">
    <location>
        <begin position="316"/>
        <end position="423"/>
    </location>
</feature>
<dbReference type="Gene3D" id="3.60.10.10">
    <property type="entry name" value="Endonuclease/exonuclease/phosphatase"/>
    <property type="match status" value="1"/>
</dbReference>
<feature type="compositionally biased region" description="Low complexity" evidence="1">
    <location>
        <begin position="31"/>
        <end position="50"/>
    </location>
</feature>
<gene>
    <name evidence="4" type="ORF">CCAM_LOCUS37502</name>
</gene>
<reference evidence="4 5" key="1">
    <citation type="submission" date="2018-04" db="EMBL/GenBank/DDBJ databases">
        <authorList>
            <person name="Vogel A."/>
        </authorList>
    </citation>
    <scope>NUCLEOTIDE SEQUENCE [LARGE SCALE GENOMIC DNA]</scope>
</reference>
<feature type="region of interest" description="Disordered" evidence="1">
    <location>
        <begin position="1"/>
        <end position="99"/>
    </location>
</feature>
<dbReference type="OrthoDB" id="1747049at2759"/>
<dbReference type="InterPro" id="IPR026960">
    <property type="entry name" value="RVT-Znf"/>
</dbReference>
<dbReference type="GO" id="GO:0003824">
    <property type="term" value="F:catalytic activity"/>
    <property type="evidence" value="ECO:0007669"/>
    <property type="project" value="InterPro"/>
</dbReference>
<dbReference type="PANTHER" id="PTHR33116">
    <property type="entry name" value="REVERSE TRANSCRIPTASE ZINC-BINDING DOMAIN-CONTAINING PROTEIN-RELATED-RELATED"/>
    <property type="match status" value="1"/>
</dbReference>
<dbReference type="Proteomes" id="UP000595140">
    <property type="component" value="Unassembled WGS sequence"/>
</dbReference>
<protein>
    <recommendedName>
        <fullName evidence="6">Reverse transcriptase domain-containing protein</fullName>
    </recommendedName>
</protein>
<dbReference type="PANTHER" id="PTHR33116:SF84">
    <property type="entry name" value="RNA-DIRECTED DNA POLYMERASE"/>
    <property type="match status" value="1"/>
</dbReference>
<dbReference type="SUPFAM" id="SSF56219">
    <property type="entry name" value="DNase I-like"/>
    <property type="match status" value="1"/>
</dbReference>
<feature type="region of interest" description="Disordered" evidence="1">
    <location>
        <begin position="1472"/>
        <end position="1494"/>
    </location>
</feature>
<feature type="domain" description="Reverse transcriptase zinc-binding" evidence="2">
    <location>
        <begin position="1254"/>
        <end position="1299"/>
    </location>
</feature>
<dbReference type="InterPro" id="IPR025558">
    <property type="entry name" value="DUF4283"/>
</dbReference>
<feature type="compositionally biased region" description="Polar residues" evidence="1">
    <location>
        <begin position="400"/>
        <end position="413"/>
    </location>
</feature>
<keyword evidence="5" id="KW-1185">Reference proteome</keyword>